<organism evidence="3 5">
    <name type="scientific">Bursaphelenchus xylophilus</name>
    <name type="common">Pinewood nematode worm</name>
    <name type="synonym">Aphelenchoides xylophilus</name>
    <dbReference type="NCBI Taxonomy" id="6326"/>
    <lineage>
        <taxon>Eukaryota</taxon>
        <taxon>Metazoa</taxon>
        <taxon>Ecdysozoa</taxon>
        <taxon>Nematoda</taxon>
        <taxon>Chromadorea</taxon>
        <taxon>Rhabditida</taxon>
        <taxon>Tylenchina</taxon>
        <taxon>Tylenchomorpha</taxon>
        <taxon>Aphelenchoidea</taxon>
        <taxon>Aphelenchoididae</taxon>
        <taxon>Bursaphelenchus</taxon>
    </lineage>
</organism>
<dbReference type="AlphaFoldDB" id="A0A1I7S8T0"/>
<dbReference type="EMBL" id="CAJFDI010000001">
    <property type="protein sequence ID" value="CAD5210144.1"/>
    <property type="molecule type" value="Genomic_DNA"/>
</dbReference>
<evidence type="ECO:0000313" key="5">
    <source>
        <dbReference type="WBParaSite" id="BXY_0942500.1"/>
    </source>
</evidence>
<dbReference type="Proteomes" id="UP000095284">
    <property type="component" value="Unplaced"/>
</dbReference>
<gene>
    <name evidence="1" type="ORF">BXYJ_LOCUS1788</name>
</gene>
<proteinExistence type="predicted"/>
<dbReference type="Proteomes" id="UP000659654">
    <property type="component" value="Unassembled WGS sequence"/>
</dbReference>
<sequence length="126" mass="14919">MCLEDRIRELELENEILRADVKRLRIEKDHGMILDIPKEELAPTCIRLFRFLKNQEDKSVAHRIQIIEFMKENGFEIPEEFLVNDKLVFDSAPEKVTKTKNLIHKHLADVHDCLLKVRQQVKSSKE</sequence>
<accession>A0A1I7S8T0</accession>
<protein>
    <submittedName>
        <fullName evidence="1">(pine wood nematode) hypothetical protein</fullName>
    </submittedName>
</protein>
<evidence type="ECO:0000313" key="2">
    <source>
        <dbReference type="EMBL" id="CAG9085815.1"/>
    </source>
</evidence>
<name>A0A1I7S8T0_BURXY</name>
<keyword evidence="4" id="KW-1185">Reference proteome</keyword>
<evidence type="ECO:0000313" key="4">
    <source>
        <dbReference type="Proteomes" id="UP000659654"/>
    </source>
</evidence>
<dbReference type="OrthoDB" id="10595370at2759"/>
<dbReference type="EMBL" id="CAJFCV020000001">
    <property type="protein sequence ID" value="CAG9085815.1"/>
    <property type="molecule type" value="Genomic_DNA"/>
</dbReference>
<dbReference type="WBParaSite" id="BXY_0942500.1">
    <property type="protein sequence ID" value="BXY_0942500.1"/>
    <property type="gene ID" value="BXY_0942500"/>
</dbReference>
<reference evidence="5" key="1">
    <citation type="submission" date="2016-11" db="UniProtKB">
        <authorList>
            <consortium name="WormBaseParasite"/>
        </authorList>
    </citation>
    <scope>IDENTIFICATION</scope>
</reference>
<reference evidence="2" key="2">
    <citation type="submission" date="2020-08" db="EMBL/GenBank/DDBJ databases">
        <authorList>
            <person name="Kikuchi T."/>
        </authorList>
    </citation>
    <scope>NUCLEOTIDE SEQUENCE</scope>
    <source>
        <strain evidence="1">Ka4C1</strain>
    </source>
</reference>
<evidence type="ECO:0000313" key="3">
    <source>
        <dbReference type="Proteomes" id="UP000095284"/>
    </source>
</evidence>
<dbReference type="Proteomes" id="UP000582659">
    <property type="component" value="Unassembled WGS sequence"/>
</dbReference>
<evidence type="ECO:0000313" key="1">
    <source>
        <dbReference type="EMBL" id="CAD5210144.1"/>
    </source>
</evidence>